<keyword evidence="2" id="KW-1185">Reference proteome</keyword>
<reference evidence="1 2" key="1">
    <citation type="submission" date="2014-02" db="EMBL/GenBank/DDBJ databases">
        <title>The genome sequence of Colletotrichum salicis CBS 607.94.</title>
        <authorList>
            <person name="Baroncelli R."/>
            <person name="Thon M.R."/>
        </authorList>
    </citation>
    <scope>NUCLEOTIDE SEQUENCE [LARGE SCALE GENOMIC DNA]</scope>
    <source>
        <strain evidence="1 2">CBS 607.94</strain>
    </source>
</reference>
<proteinExistence type="predicted"/>
<protein>
    <submittedName>
        <fullName evidence="1">Uncharacterized protein</fullName>
    </submittedName>
</protein>
<dbReference type="Proteomes" id="UP000070121">
    <property type="component" value="Unassembled WGS sequence"/>
</dbReference>
<name>A0A135V4B9_9PEZI</name>
<dbReference type="AlphaFoldDB" id="A0A135V4B9"/>
<evidence type="ECO:0000313" key="2">
    <source>
        <dbReference type="Proteomes" id="UP000070121"/>
    </source>
</evidence>
<dbReference type="EMBL" id="JFFI01000465">
    <property type="protein sequence ID" value="KXH67498.1"/>
    <property type="molecule type" value="Genomic_DNA"/>
</dbReference>
<accession>A0A135V4B9</accession>
<evidence type="ECO:0000313" key="1">
    <source>
        <dbReference type="EMBL" id="KXH67498.1"/>
    </source>
</evidence>
<comment type="caution">
    <text evidence="1">The sequence shown here is derived from an EMBL/GenBank/DDBJ whole genome shotgun (WGS) entry which is preliminary data.</text>
</comment>
<gene>
    <name evidence="1" type="ORF">CSAL01_00805</name>
</gene>
<sequence>MWKRRMSCTFVETQEVSHADRAQQTGKTDAALIPSRLTEIIDVKKEGGEETWLQCQRVGKVTSQVQQLSPEYYATFKNSGPPPEMALKAKLAVKIP</sequence>
<organism evidence="1 2">
    <name type="scientific">Colletotrichum salicis</name>
    <dbReference type="NCBI Taxonomy" id="1209931"/>
    <lineage>
        <taxon>Eukaryota</taxon>
        <taxon>Fungi</taxon>
        <taxon>Dikarya</taxon>
        <taxon>Ascomycota</taxon>
        <taxon>Pezizomycotina</taxon>
        <taxon>Sordariomycetes</taxon>
        <taxon>Hypocreomycetidae</taxon>
        <taxon>Glomerellales</taxon>
        <taxon>Glomerellaceae</taxon>
        <taxon>Colletotrichum</taxon>
        <taxon>Colletotrichum acutatum species complex</taxon>
    </lineage>
</organism>